<feature type="domain" description="Cytidyltransferase-like" evidence="11">
    <location>
        <begin position="5"/>
        <end position="172"/>
    </location>
</feature>
<keyword evidence="3 10" id="KW-0662">Pyridine nucleotide biosynthesis</keyword>
<dbReference type="InterPro" id="IPR004821">
    <property type="entry name" value="Cyt_trans-like"/>
</dbReference>
<dbReference type="Pfam" id="PF01467">
    <property type="entry name" value="CTP_transf_like"/>
    <property type="match status" value="1"/>
</dbReference>
<dbReference type="GO" id="GO:0009435">
    <property type="term" value="P:NAD+ biosynthetic process"/>
    <property type="evidence" value="ECO:0007669"/>
    <property type="project" value="UniProtKB-UniRule"/>
</dbReference>
<dbReference type="EC" id="2.7.7.18" evidence="10"/>
<evidence type="ECO:0000256" key="3">
    <source>
        <dbReference type="ARBA" id="ARBA00022642"/>
    </source>
</evidence>
<dbReference type="EMBL" id="FQTY01000001">
    <property type="protein sequence ID" value="SHE27947.1"/>
    <property type="molecule type" value="Genomic_DNA"/>
</dbReference>
<dbReference type="NCBIfam" id="TIGR00125">
    <property type="entry name" value="cyt_tran_rel"/>
    <property type="match status" value="1"/>
</dbReference>
<dbReference type="GeneID" id="90994805"/>
<keyword evidence="13" id="KW-1185">Reference proteome</keyword>
<keyword evidence="8 10" id="KW-0520">NAD</keyword>
<dbReference type="HAMAP" id="MF_00244">
    <property type="entry name" value="NaMN_adenylyltr"/>
    <property type="match status" value="1"/>
</dbReference>
<comment type="similarity">
    <text evidence="10">Belongs to the NadD family.</text>
</comment>
<organism evidence="12 13">
    <name type="scientific">Tissierella praeacuta DSM 18095</name>
    <dbReference type="NCBI Taxonomy" id="1123404"/>
    <lineage>
        <taxon>Bacteria</taxon>
        <taxon>Bacillati</taxon>
        <taxon>Bacillota</taxon>
        <taxon>Tissierellia</taxon>
        <taxon>Tissierellales</taxon>
        <taxon>Tissierellaceae</taxon>
        <taxon>Tissierella</taxon>
    </lineage>
</organism>
<comment type="pathway">
    <text evidence="2 10">Cofactor biosynthesis; NAD(+) biosynthesis; deamido-NAD(+) from nicotinate D-ribonucleotide: step 1/1.</text>
</comment>
<evidence type="ECO:0000256" key="8">
    <source>
        <dbReference type="ARBA" id="ARBA00023027"/>
    </source>
</evidence>
<evidence type="ECO:0000256" key="5">
    <source>
        <dbReference type="ARBA" id="ARBA00022695"/>
    </source>
</evidence>
<comment type="catalytic activity">
    <reaction evidence="9 10">
        <text>nicotinate beta-D-ribonucleotide + ATP + H(+) = deamido-NAD(+) + diphosphate</text>
        <dbReference type="Rhea" id="RHEA:22860"/>
        <dbReference type="ChEBI" id="CHEBI:15378"/>
        <dbReference type="ChEBI" id="CHEBI:30616"/>
        <dbReference type="ChEBI" id="CHEBI:33019"/>
        <dbReference type="ChEBI" id="CHEBI:57502"/>
        <dbReference type="ChEBI" id="CHEBI:58437"/>
        <dbReference type="EC" id="2.7.7.18"/>
    </reaction>
</comment>
<evidence type="ECO:0000256" key="7">
    <source>
        <dbReference type="ARBA" id="ARBA00022840"/>
    </source>
</evidence>
<dbReference type="Gene3D" id="3.40.50.620">
    <property type="entry name" value="HUPs"/>
    <property type="match status" value="1"/>
</dbReference>
<comment type="function">
    <text evidence="1 10">Catalyzes the reversible adenylation of nicotinate mononucleotide (NaMN) to nicotinic acid adenine dinucleotide (NaAD).</text>
</comment>
<dbReference type="UniPathway" id="UPA00253">
    <property type="reaction ID" value="UER00332"/>
</dbReference>
<evidence type="ECO:0000256" key="1">
    <source>
        <dbReference type="ARBA" id="ARBA00002324"/>
    </source>
</evidence>
<gene>
    <name evidence="10" type="primary">nadD</name>
    <name evidence="12" type="ORF">SAMN02745784_00112</name>
</gene>
<dbReference type="NCBIfam" id="TIGR00482">
    <property type="entry name" value="nicotinate (nicotinamide) nucleotide adenylyltransferase"/>
    <property type="match status" value="1"/>
</dbReference>
<dbReference type="InterPro" id="IPR014729">
    <property type="entry name" value="Rossmann-like_a/b/a_fold"/>
</dbReference>
<evidence type="ECO:0000256" key="2">
    <source>
        <dbReference type="ARBA" id="ARBA00005019"/>
    </source>
</evidence>
<protein>
    <recommendedName>
        <fullName evidence="10">Probable nicotinate-nucleotide adenylyltransferase</fullName>
        <ecNumber evidence="10">2.7.7.18</ecNumber>
    </recommendedName>
    <alternativeName>
        <fullName evidence="10">Deamido-NAD(+) diphosphorylase</fullName>
    </alternativeName>
    <alternativeName>
        <fullName evidence="10">Deamido-NAD(+) pyrophosphorylase</fullName>
    </alternativeName>
    <alternativeName>
        <fullName evidence="10">Nicotinate mononucleotide adenylyltransferase</fullName>
        <shortName evidence="10">NaMN adenylyltransferase</shortName>
    </alternativeName>
</protein>
<dbReference type="Proteomes" id="UP000184114">
    <property type="component" value="Unassembled WGS sequence"/>
</dbReference>
<dbReference type="SUPFAM" id="SSF52374">
    <property type="entry name" value="Nucleotidylyl transferase"/>
    <property type="match status" value="1"/>
</dbReference>
<reference evidence="13" key="1">
    <citation type="submission" date="2016-11" db="EMBL/GenBank/DDBJ databases">
        <authorList>
            <person name="Varghese N."/>
            <person name="Submissions S."/>
        </authorList>
    </citation>
    <scope>NUCLEOTIDE SEQUENCE [LARGE SCALE GENOMIC DNA]</scope>
    <source>
        <strain evidence="13">DSM 18095</strain>
    </source>
</reference>
<dbReference type="AlphaFoldDB" id="A0A1M4S7E0"/>
<dbReference type="PANTHER" id="PTHR39321">
    <property type="entry name" value="NICOTINATE-NUCLEOTIDE ADENYLYLTRANSFERASE-RELATED"/>
    <property type="match status" value="1"/>
</dbReference>
<dbReference type="STRING" id="1123404.SAMN02745784_00112"/>
<evidence type="ECO:0000313" key="12">
    <source>
        <dbReference type="EMBL" id="SHE27947.1"/>
    </source>
</evidence>
<dbReference type="PANTHER" id="PTHR39321:SF3">
    <property type="entry name" value="PHOSPHOPANTETHEINE ADENYLYLTRANSFERASE"/>
    <property type="match status" value="1"/>
</dbReference>
<evidence type="ECO:0000256" key="6">
    <source>
        <dbReference type="ARBA" id="ARBA00022741"/>
    </source>
</evidence>
<evidence type="ECO:0000256" key="10">
    <source>
        <dbReference type="HAMAP-Rule" id="MF_00244"/>
    </source>
</evidence>
<dbReference type="GO" id="GO:0004515">
    <property type="term" value="F:nicotinate-nucleotide adenylyltransferase activity"/>
    <property type="evidence" value="ECO:0007669"/>
    <property type="project" value="UniProtKB-UniRule"/>
</dbReference>
<proteinExistence type="inferred from homology"/>
<dbReference type="RefSeq" id="WP_072971641.1">
    <property type="nucleotide sequence ID" value="NZ_FQTY01000001.1"/>
</dbReference>
<keyword evidence="7 10" id="KW-0067">ATP-binding</keyword>
<sequence>MKIGVMGGTFDPIHNGHLIGAEYVRTSLNLDKLIFIPSGNHPFKNNKNISEPNKRMDMISLAISSNKYFELSPIEINRMGITYTIDTIMELRREYREDEIYFIIGSDILFELEKWKGFEELISLCKFILLYRSGQEDSINKKIKDLKISYNIKIEKVKSPLIEISSTEIRNRIKNRLSIKYLVPESVEEYIFKYNLYNGENLHE</sequence>
<keyword evidence="4 10" id="KW-0808">Transferase</keyword>
<evidence type="ECO:0000256" key="9">
    <source>
        <dbReference type="ARBA" id="ARBA00048721"/>
    </source>
</evidence>
<name>A0A1M4S7E0_9FIRM</name>
<evidence type="ECO:0000256" key="4">
    <source>
        <dbReference type="ARBA" id="ARBA00022679"/>
    </source>
</evidence>
<dbReference type="InterPro" id="IPR005248">
    <property type="entry name" value="NadD/NMNAT"/>
</dbReference>
<dbReference type="CDD" id="cd02165">
    <property type="entry name" value="NMNAT"/>
    <property type="match status" value="1"/>
</dbReference>
<evidence type="ECO:0000313" key="13">
    <source>
        <dbReference type="Proteomes" id="UP000184114"/>
    </source>
</evidence>
<dbReference type="NCBIfam" id="NF000840">
    <property type="entry name" value="PRK00071.1-3"/>
    <property type="match status" value="1"/>
</dbReference>
<dbReference type="GO" id="GO:0005524">
    <property type="term" value="F:ATP binding"/>
    <property type="evidence" value="ECO:0007669"/>
    <property type="project" value="UniProtKB-KW"/>
</dbReference>
<accession>A0A1M4S7E0</accession>
<keyword evidence="5 10" id="KW-0548">Nucleotidyltransferase</keyword>
<keyword evidence="6 10" id="KW-0547">Nucleotide-binding</keyword>
<evidence type="ECO:0000259" key="11">
    <source>
        <dbReference type="Pfam" id="PF01467"/>
    </source>
</evidence>